<feature type="transmembrane region" description="Helical" evidence="8">
    <location>
        <begin position="564"/>
        <end position="589"/>
    </location>
</feature>
<gene>
    <name evidence="11" type="ORF">DSM19430T_20540</name>
</gene>
<evidence type="ECO:0000313" key="12">
    <source>
        <dbReference type="Proteomes" id="UP000503820"/>
    </source>
</evidence>
<name>A0A7J0BUI3_9BACT</name>
<feature type="transmembrane region" description="Helical" evidence="8">
    <location>
        <begin position="342"/>
        <end position="358"/>
    </location>
</feature>
<evidence type="ECO:0000256" key="2">
    <source>
        <dbReference type="ARBA" id="ARBA00022448"/>
    </source>
</evidence>
<feature type="transmembrane region" description="Helical" evidence="8">
    <location>
        <begin position="421"/>
        <end position="443"/>
    </location>
</feature>
<dbReference type="EMBL" id="BLVP01000008">
    <property type="protein sequence ID" value="GFM37370.1"/>
    <property type="molecule type" value="Genomic_DNA"/>
</dbReference>
<dbReference type="InterPro" id="IPR055348">
    <property type="entry name" value="DctQ"/>
</dbReference>
<evidence type="ECO:0000256" key="3">
    <source>
        <dbReference type="ARBA" id="ARBA00022475"/>
    </source>
</evidence>
<feature type="transmembrane region" description="Helical" evidence="8">
    <location>
        <begin position="262"/>
        <end position="282"/>
    </location>
</feature>
<evidence type="ECO:0000259" key="10">
    <source>
        <dbReference type="Pfam" id="PF06808"/>
    </source>
</evidence>
<keyword evidence="6 8" id="KW-1133">Transmembrane helix</keyword>
<organism evidence="11 12">
    <name type="scientific">Desulfovibrio psychrotolerans</name>
    <dbReference type="NCBI Taxonomy" id="415242"/>
    <lineage>
        <taxon>Bacteria</taxon>
        <taxon>Pseudomonadati</taxon>
        <taxon>Thermodesulfobacteriota</taxon>
        <taxon>Desulfovibrionia</taxon>
        <taxon>Desulfovibrionales</taxon>
        <taxon>Desulfovibrionaceae</taxon>
        <taxon>Desulfovibrio</taxon>
    </lineage>
</organism>
<feature type="transmembrane region" description="Helical" evidence="8">
    <location>
        <begin position="522"/>
        <end position="552"/>
    </location>
</feature>
<evidence type="ECO:0000256" key="6">
    <source>
        <dbReference type="ARBA" id="ARBA00022989"/>
    </source>
</evidence>
<dbReference type="PANTHER" id="PTHR33362">
    <property type="entry name" value="SIALIC ACID TRAP TRANSPORTER PERMEASE PROTEIN SIAT-RELATED"/>
    <property type="match status" value="1"/>
</dbReference>
<evidence type="ECO:0000259" key="9">
    <source>
        <dbReference type="Pfam" id="PF04290"/>
    </source>
</evidence>
<evidence type="ECO:0000256" key="7">
    <source>
        <dbReference type="ARBA" id="ARBA00023136"/>
    </source>
</evidence>
<comment type="caution">
    <text evidence="11">The sequence shown here is derived from an EMBL/GenBank/DDBJ whole genome shotgun (WGS) entry which is preliminary data.</text>
</comment>
<feature type="transmembrane region" description="Helical" evidence="8">
    <location>
        <begin position="154"/>
        <end position="173"/>
    </location>
</feature>
<feature type="transmembrane region" description="Helical" evidence="8">
    <location>
        <begin position="601"/>
        <end position="622"/>
    </location>
</feature>
<dbReference type="Pfam" id="PF06808">
    <property type="entry name" value="DctM"/>
    <property type="match status" value="1"/>
</dbReference>
<keyword evidence="2" id="KW-0813">Transport</keyword>
<dbReference type="InterPro" id="IPR010656">
    <property type="entry name" value="DctM"/>
</dbReference>
<keyword evidence="4" id="KW-0997">Cell inner membrane</keyword>
<evidence type="ECO:0000256" key="8">
    <source>
        <dbReference type="SAM" id="Phobius"/>
    </source>
</evidence>
<feature type="transmembrane region" description="Helical" evidence="8">
    <location>
        <begin position="74"/>
        <end position="91"/>
    </location>
</feature>
<evidence type="ECO:0000256" key="1">
    <source>
        <dbReference type="ARBA" id="ARBA00004429"/>
    </source>
</evidence>
<keyword evidence="7 8" id="KW-0472">Membrane</keyword>
<feature type="domain" description="Tripartite ATP-independent periplasmic transporters DctQ component" evidence="9">
    <location>
        <begin position="44"/>
        <end position="181"/>
    </location>
</feature>
<keyword evidence="3" id="KW-1003">Cell membrane</keyword>
<proteinExistence type="predicted"/>
<keyword evidence="12" id="KW-1185">Reference proteome</keyword>
<sequence>MSQEIICNTMPINDTTDASALKKAWLWLDNNFEKIFLVAGLLSIIAFITFQTAYRYVLTHFTSGSGAAVWTEELSRYIFIWITYLALSVAIKKRSSIRIDILHDKLSARWQNVSWVMVNTFFLTLTLTICWTGWSQIERLMMFPQHTTALRIPFIIPYLVLPVGFGLMSLRLLQDLSAQVRACGLKDTAIALACVGLVISPIVITEYMEPLPALFGYFAALCIIGVPIAISLGLSTLATVICADTLPIQYLAQTAFTSIDSFPIMAIPFFIAAGVFMGAGGLSERLLALADEMLGGLYGGMALVTVATCMFFGAISGSGPATVAAIGALTVPAMVQRGYDKYFAGALVAAAGAIGVMIPPSNPFVVYGISAQVSIGDLFLGGIVPGVMTGLVLMGYAYFFSRARGWHGEKRQRTIVTFGRAFWDAKWALMVPVIVLGGIYGGLMTPTEAAAVAACYGLIVGVFVYRELTPRKVISCCVEAAETSATIIVLMAMATLFGNIMTIEDVPGTIARAILGVTENKLVILMLINVLLLIVGIFMEALAAIVILTPILLPIVIGAGVDPLHFGIIMVVNLAIGFITPPVGVNLFVASGVSKAKLSNLAQSVIPMMLLMLVVLLIITYIPEVPLFFVGK</sequence>
<evidence type="ECO:0000256" key="5">
    <source>
        <dbReference type="ARBA" id="ARBA00022692"/>
    </source>
</evidence>
<dbReference type="PANTHER" id="PTHR33362:SF5">
    <property type="entry name" value="C4-DICARBOXYLATE TRAP TRANSPORTER LARGE PERMEASE PROTEIN DCTM"/>
    <property type="match status" value="1"/>
</dbReference>
<feature type="domain" description="TRAP C4-dicarboxylate transport system permease DctM subunit" evidence="10">
    <location>
        <begin position="215"/>
        <end position="624"/>
    </location>
</feature>
<dbReference type="AlphaFoldDB" id="A0A7J0BUI3"/>
<accession>A0A7J0BUI3</accession>
<reference evidence="11 12" key="1">
    <citation type="submission" date="2020-05" db="EMBL/GenBank/DDBJ databases">
        <title>Draft genome sequence of Desulfovibrio psychrotolerans JS1T.</title>
        <authorList>
            <person name="Ueno A."/>
            <person name="Tamazawa S."/>
            <person name="Tamamura S."/>
            <person name="Murakami T."/>
            <person name="Kiyama T."/>
            <person name="Inomata H."/>
            <person name="Amano Y."/>
            <person name="Miyakawa K."/>
            <person name="Tamaki H."/>
            <person name="Naganuma T."/>
            <person name="Kaneko K."/>
        </authorList>
    </citation>
    <scope>NUCLEOTIDE SEQUENCE [LARGE SCALE GENOMIC DNA]</scope>
    <source>
        <strain evidence="11 12">JS1</strain>
    </source>
</reference>
<feature type="transmembrane region" description="Helical" evidence="8">
    <location>
        <begin position="112"/>
        <end position="134"/>
    </location>
</feature>
<dbReference type="GO" id="GO:0005886">
    <property type="term" value="C:plasma membrane"/>
    <property type="evidence" value="ECO:0007669"/>
    <property type="project" value="UniProtKB-SubCell"/>
</dbReference>
<evidence type="ECO:0000256" key="4">
    <source>
        <dbReference type="ARBA" id="ARBA00022519"/>
    </source>
</evidence>
<dbReference type="InterPro" id="IPR004681">
    <property type="entry name" value="TRAP_DctM"/>
</dbReference>
<feature type="transmembrane region" description="Helical" evidence="8">
    <location>
        <begin position="449"/>
        <end position="465"/>
    </location>
</feature>
<feature type="transmembrane region" description="Helical" evidence="8">
    <location>
        <begin position="302"/>
        <end position="330"/>
    </location>
</feature>
<feature type="transmembrane region" description="Helical" evidence="8">
    <location>
        <begin position="378"/>
        <end position="400"/>
    </location>
</feature>
<evidence type="ECO:0000313" key="11">
    <source>
        <dbReference type="EMBL" id="GFM37370.1"/>
    </source>
</evidence>
<dbReference type="Proteomes" id="UP000503820">
    <property type="component" value="Unassembled WGS sequence"/>
</dbReference>
<feature type="transmembrane region" description="Helical" evidence="8">
    <location>
        <begin position="216"/>
        <end position="241"/>
    </location>
</feature>
<dbReference type="GO" id="GO:0022857">
    <property type="term" value="F:transmembrane transporter activity"/>
    <property type="evidence" value="ECO:0007669"/>
    <property type="project" value="TreeGrafter"/>
</dbReference>
<keyword evidence="5 8" id="KW-0812">Transmembrane</keyword>
<dbReference type="NCBIfam" id="TIGR00786">
    <property type="entry name" value="dctM"/>
    <property type="match status" value="1"/>
</dbReference>
<dbReference type="Pfam" id="PF04290">
    <property type="entry name" value="DctQ"/>
    <property type="match status" value="1"/>
</dbReference>
<feature type="transmembrane region" description="Helical" evidence="8">
    <location>
        <begin position="35"/>
        <end position="54"/>
    </location>
</feature>
<protein>
    <submittedName>
        <fullName evidence="11">C4-dicarboxylate ABC transporter substrate-binding protein</fullName>
    </submittedName>
</protein>
<feature type="transmembrane region" description="Helical" evidence="8">
    <location>
        <begin position="185"/>
        <end position="204"/>
    </location>
</feature>
<comment type="subcellular location">
    <subcellularLocation>
        <location evidence="1">Cell inner membrane</location>
        <topology evidence="1">Multi-pass membrane protein</topology>
    </subcellularLocation>
</comment>